<evidence type="ECO:0000313" key="2">
    <source>
        <dbReference type="Proteomes" id="UP001451303"/>
    </source>
</evidence>
<comment type="caution">
    <text evidence="1">The sequence shown here is derived from an EMBL/GenBank/DDBJ whole genome shotgun (WGS) entry which is preliminary data.</text>
</comment>
<dbReference type="EMBL" id="JAVLET010000007">
    <property type="protein sequence ID" value="KAL0468591.1"/>
    <property type="molecule type" value="Genomic_DNA"/>
</dbReference>
<name>A0ABR3DA08_NEUIN</name>
<sequence>MPSVPSLLNAVNIRDEIGAGLLLPKEGTMSFRVFTSVTILLPPSFQPASQPFQFYPDQASGNHHPAAKAPCGFFLARQSHPMLP</sequence>
<organism evidence="1 2">
    <name type="scientific">Neurospora intermedia</name>
    <dbReference type="NCBI Taxonomy" id="5142"/>
    <lineage>
        <taxon>Eukaryota</taxon>
        <taxon>Fungi</taxon>
        <taxon>Dikarya</taxon>
        <taxon>Ascomycota</taxon>
        <taxon>Pezizomycotina</taxon>
        <taxon>Sordariomycetes</taxon>
        <taxon>Sordariomycetidae</taxon>
        <taxon>Sordariales</taxon>
        <taxon>Sordariaceae</taxon>
        <taxon>Neurospora</taxon>
    </lineage>
</organism>
<protein>
    <submittedName>
        <fullName evidence="1">Uncharacterized protein</fullName>
    </submittedName>
</protein>
<dbReference type="Proteomes" id="UP001451303">
    <property type="component" value="Unassembled WGS sequence"/>
</dbReference>
<gene>
    <name evidence="1" type="ORF">QR685DRAFT_573851</name>
</gene>
<proteinExistence type="predicted"/>
<accession>A0ABR3DA08</accession>
<evidence type="ECO:0000313" key="1">
    <source>
        <dbReference type="EMBL" id="KAL0468591.1"/>
    </source>
</evidence>
<keyword evidence="2" id="KW-1185">Reference proteome</keyword>
<reference evidence="1 2" key="1">
    <citation type="submission" date="2023-09" db="EMBL/GenBank/DDBJ databases">
        <title>Multi-omics analysis of a traditional fermented food reveals byproduct-associated fungal strains for waste-to-food upcycling.</title>
        <authorList>
            <consortium name="Lawrence Berkeley National Laboratory"/>
            <person name="Rekdal V.M."/>
            <person name="Villalobos-Escobedo J.M."/>
            <person name="Rodriguez-Valeron N."/>
            <person name="Garcia M.O."/>
            <person name="Vasquez D.P."/>
            <person name="Damayanti I."/>
            <person name="Sorensen P.M."/>
            <person name="Baidoo E.E."/>
            <person name="De Carvalho A.C."/>
            <person name="Riley R."/>
            <person name="Lipzen A."/>
            <person name="He G."/>
            <person name="Yan M."/>
            <person name="Haridas S."/>
            <person name="Daum C."/>
            <person name="Yoshinaga Y."/>
            <person name="Ng V."/>
            <person name="Grigoriev I.V."/>
            <person name="Munk R."/>
            <person name="Nuraida L."/>
            <person name="Wijaya C.H."/>
            <person name="Morales P.-C."/>
            <person name="Keasling J.D."/>
        </authorList>
    </citation>
    <scope>NUCLEOTIDE SEQUENCE [LARGE SCALE GENOMIC DNA]</scope>
    <source>
        <strain evidence="1 2">FGSC 2613</strain>
    </source>
</reference>